<protein>
    <submittedName>
        <fullName evidence="1">Uncharacterized protein</fullName>
    </submittedName>
</protein>
<evidence type="ECO:0000313" key="2">
    <source>
        <dbReference type="Proteomes" id="UP000093902"/>
    </source>
</evidence>
<dbReference type="EMBL" id="LZSO01000009">
    <property type="protein sequence ID" value="OBB33066.1"/>
    <property type="molecule type" value="Genomic_DNA"/>
</dbReference>
<organism evidence="1 2">
    <name type="scientific">Mycolicibacterium peregrinum</name>
    <name type="common">Mycobacterium peregrinum</name>
    <dbReference type="NCBI Taxonomy" id="43304"/>
    <lineage>
        <taxon>Bacteria</taxon>
        <taxon>Bacillati</taxon>
        <taxon>Actinomycetota</taxon>
        <taxon>Actinomycetes</taxon>
        <taxon>Mycobacteriales</taxon>
        <taxon>Mycobacteriaceae</taxon>
        <taxon>Mycolicibacterium</taxon>
    </lineage>
</organism>
<comment type="caution">
    <text evidence="1">The sequence shown here is derived from an EMBL/GenBank/DDBJ whole genome shotgun (WGS) entry which is preliminary data.</text>
</comment>
<name>A0A1A0REY1_MYCPR</name>
<sequence length="265" mass="29378">MRLHQGRERAEVSKFSRTLDEIVLSLREVDQVYLLRGTRATWVLDRVEHQHNDLVVRLEPRNVPSTRDVSDMMVPVQALVDGAEVLQDHATVPELFAPKTVTRLAKLASPTVGVAGVSLATYNGKTRERVELDNAVRDNAIAAVKPIQIAYGSVTGTLSGLRHVQRRQGGVQVTLRDDLERRAVAGLVPESQAEQLRELWRHRVMLGGIIRRNGSGQAIRIDVDSIEQMPEDNTGRPSTDELLGVASGWLGDMTVDEYIAELRNG</sequence>
<proteinExistence type="predicted"/>
<reference evidence="2" key="1">
    <citation type="submission" date="2016-06" db="EMBL/GenBank/DDBJ databases">
        <authorList>
            <person name="Sutton G."/>
            <person name="Brinkac L."/>
            <person name="Sanka R."/>
            <person name="Adams M."/>
            <person name="Lau E."/>
            <person name="Mehaffy C."/>
            <person name="Tameris M."/>
            <person name="Hatherill M."/>
            <person name="Hanekom W."/>
            <person name="Mahomed H."/>
            <person name="Mcshane H."/>
        </authorList>
    </citation>
    <scope>NUCLEOTIDE SEQUENCE [LARGE SCALE GENOMIC DNA]</scope>
    <source>
        <strain evidence="2">852002-51209_SCH5440388</strain>
    </source>
</reference>
<dbReference type="AlphaFoldDB" id="A0A1A0REY1"/>
<gene>
    <name evidence="1" type="ORF">A5792_11600</name>
</gene>
<accession>A0A1A0REY1</accession>
<evidence type="ECO:0000313" key="1">
    <source>
        <dbReference type="EMBL" id="OBB33066.1"/>
    </source>
</evidence>
<dbReference type="Proteomes" id="UP000093902">
    <property type="component" value="Unassembled WGS sequence"/>
</dbReference>